<organism evidence="2">
    <name type="scientific">Gasterosteus aculeatus</name>
    <name type="common">Three-spined stickleback</name>
    <dbReference type="NCBI Taxonomy" id="69293"/>
    <lineage>
        <taxon>Eukaryota</taxon>
        <taxon>Metazoa</taxon>
        <taxon>Chordata</taxon>
        <taxon>Craniata</taxon>
        <taxon>Vertebrata</taxon>
        <taxon>Euteleostomi</taxon>
        <taxon>Actinopterygii</taxon>
        <taxon>Neopterygii</taxon>
        <taxon>Teleostei</taxon>
        <taxon>Neoteleostei</taxon>
        <taxon>Acanthomorphata</taxon>
        <taxon>Eupercaria</taxon>
        <taxon>Perciformes</taxon>
        <taxon>Cottioidei</taxon>
        <taxon>Gasterosteales</taxon>
        <taxon>Gasterosteidae</taxon>
        <taxon>Gasterosteus</taxon>
    </lineage>
</organism>
<feature type="compositionally biased region" description="Basic and acidic residues" evidence="1">
    <location>
        <begin position="1"/>
        <end position="98"/>
    </location>
</feature>
<feature type="region of interest" description="Disordered" evidence="1">
    <location>
        <begin position="1"/>
        <end position="306"/>
    </location>
</feature>
<sequence>RREPTTTASTRDEKEPSPKKPDRAGQRYETRSKPDLIAKVSEKDKEVPEDVEFKIVDSVEEEPVRQAAAKEKQIAEERAARRTRESEERRTRDAERRSRSGSSSRGGGAGRRREEEETGAVDPQELVTLDEVGADDGGEERAASGTEWDGEITGAELQTLVTLDEFIEGEEEDGKVEQSPRKPRPPSQEEESVDLLDPEALVTLDEAGDDEEEQPDEEPAESRSAKRKNNDDSALEDSVHFVTVDEVGEVEEEEEKEAVQTRKRGRPKKRSRQTPVRKSARVRKGTTKEESAEEREPAASDLLPPS</sequence>
<feature type="compositionally biased region" description="Acidic residues" evidence="1">
    <location>
        <begin position="246"/>
        <end position="256"/>
    </location>
</feature>
<protein>
    <submittedName>
        <fullName evidence="2">Uncharacterized protein</fullName>
    </submittedName>
</protein>
<accession>G3Q4T0</accession>
<name>G3Q4T0_GASAC</name>
<dbReference type="AlphaFoldDB" id="G3Q4T0"/>
<feature type="compositionally biased region" description="Acidic residues" evidence="1">
    <location>
        <begin position="188"/>
        <end position="197"/>
    </location>
</feature>
<proteinExistence type="predicted"/>
<dbReference type="STRING" id="69293.ENSGACP00000024884"/>
<feature type="compositionally biased region" description="Basic residues" evidence="1">
    <location>
        <begin position="261"/>
        <end position="272"/>
    </location>
</feature>
<feature type="compositionally biased region" description="Basic and acidic residues" evidence="1">
    <location>
        <begin position="220"/>
        <end position="231"/>
    </location>
</feature>
<dbReference type="InParanoid" id="G3Q4T0"/>
<feature type="compositionally biased region" description="Acidic residues" evidence="1">
    <location>
        <begin position="165"/>
        <end position="174"/>
    </location>
</feature>
<feature type="compositionally biased region" description="Basic and acidic residues" evidence="1">
    <location>
        <begin position="286"/>
        <end position="298"/>
    </location>
</feature>
<dbReference type="Bgee" id="ENSGACG00000018822">
    <property type="expression patterns" value="Expressed in muscle tissue and 13 other cell types or tissues"/>
</dbReference>
<evidence type="ECO:0000313" key="2">
    <source>
        <dbReference type="Ensembl" id="ENSGACP00000024884.1"/>
    </source>
</evidence>
<reference evidence="2" key="2">
    <citation type="submission" date="2024-04" db="UniProtKB">
        <authorList>
            <consortium name="Ensembl"/>
        </authorList>
    </citation>
    <scope>IDENTIFICATION</scope>
</reference>
<reference evidence="2" key="1">
    <citation type="submission" date="2006-01" db="EMBL/GenBank/DDBJ databases">
        <authorList>
            <person name="Lindblad-Toh K."/>
            <person name="Mauceli E."/>
            <person name="Grabherr M."/>
            <person name="Chang J.L."/>
            <person name="Lander E.S."/>
        </authorList>
    </citation>
    <scope>NUCLEOTIDE SEQUENCE [LARGE SCALE GENOMIC DNA]</scope>
</reference>
<evidence type="ECO:0000256" key="1">
    <source>
        <dbReference type="SAM" id="MobiDB-lite"/>
    </source>
</evidence>
<dbReference type="Ensembl" id="ENSGACT00000024933.1">
    <property type="protein sequence ID" value="ENSGACP00000024884.1"/>
    <property type="gene ID" value="ENSGACG00000018822.1"/>
</dbReference>
<feature type="compositionally biased region" description="Acidic residues" evidence="1">
    <location>
        <begin position="206"/>
        <end position="219"/>
    </location>
</feature>